<comment type="caution">
    <text evidence="1">The sequence shown here is derived from an EMBL/GenBank/DDBJ whole genome shotgun (WGS) entry which is preliminary data.</text>
</comment>
<protein>
    <submittedName>
        <fullName evidence="1">Uncharacterized protein</fullName>
    </submittedName>
</protein>
<dbReference type="Proteomes" id="UP000814033">
    <property type="component" value="Unassembled WGS sequence"/>
</dbReference>
<evidence type="ECO:0000313" key="1">
    <source>
        <dbReference type="EMBL" id="KAI0037733.1"/>
    </source>
</evidence>
<organism evidence="1 2">
    <name type="scientific">Auriscalpium vulgare</name>
    <dbReference type="NCBI Taxonomy" id="40419"/>
    <lineage>
        <taxon>Eukaryota</taxon>
        <taxon>Fungi</taxon>
        <taxon>Dikarya</taxon>
        <taxon>Basidiomycota</taxon>
        <taxon>Agaricomycotina</taxon>
        <taxon>Agaricomycetes</taxon>
        <taxon>Russulales</taxon>
        <taxon>Auriscalpiaceae</taxon>
        <taxon>Auriscalpium</taxon>
    </lineage>
</organism>
<proteinExistence type="predicted"/>
<gene>
    <name evidence="1" type="ORF">FA95DRAFT_1396315</name>
</gene>
<accession>A0ACB8R1R4</accession>
<keyword evidence="2" id="KW-1185">Reference proteome</keyword>
<reference evidence="1" key="2">
    <citation type="journal article" date="2022" name="New Phytol.">
        <title>Evolutionary transition to the ectomycorrhizal habit in the genomes of a hyperdiverse lineage of mushroom-forming fungi.</title>
        <authorList>
            <person name="Looney B."/>
            <person name="Miyauchi S."/>
            <person name="Morin E."/>
            <person name="Drula E."/>
            <person name="Courty P.E."/>
            <person name="Kohler A."/>
            <person name="Kuo A."/>
            <person name="LaButti K."/>
            <person name="Pangilinan J."/>
            <person name="Lipzen A."/>
            <person name="Riley R."/>
            <person name="Andreopoulos W."/>
            <person name="He G."/>
            <person name="Johnson J."/>
            <person name="Nolan M."/>
            <person name="Tritt A."/>
            <person name="Barry K.W."/>
            <person name="Grigoriev I.V."/>
            <person name="Nagy L.G."/>
            <person name="Hibbett D."/>
            <person name="Henrissat B."/>
            <person name="Matheny P.B."/>
            <person name="Labbe J."/>
            <person name="Martin F.M."/>
        </authorList>
    </citation>
    <scope>NUCLEOTIDE SEQUENCE</scope>
    <source>
        <strain evidence="1">FP105234-sp</strain>
    </source>
</reference>
<evidence type="ECO:0000313" key="2">
    <source>
        <dbReference type="Proteomes" id="UP000814033"/>
    </source>
</evidence>
<reference evidence="1" key="1">
    <citation type="submission" date="2021-02" db="EMBL/GenBank/DDBJ databases">
        <authorList>
            <consortium name="DOE Joint Genome Institute"/>
            <person name="Ahrendt S."/>
            <person name="Looney B.P."/>
            <person name="Miyauchi S."/>
            <person name="Morin E."/>
            <person name="Drula E."/>
            <person name="Courty P.E."/>
            <person name="Chicoki N."/>
            <person name="Fauchery L."/>
            <person name="Kohler A."/>
            <person name="Kuo A."/>
            <person name="Labutti K."/>
            <person name="Pangilinan J."/>
            <person name="Lipzen A."/>
            <person name="Riley R."/>
            <person name="Andreopoulos W."/>
            <person name="He G."/>
            <person name="Johnson J."/>
            <person name="Barry K.W."/>
            <person name="Grigoriev I.V."/>
            <person name="Nagy L."/>
            <person name="Hibbett D."/>
            <person name="Henrissat B."/>
            <person name="Matheny P.B."/>
            <person name="Labbe J."/>
            <person name="Martin F."/>
        </authorList>
    </citation>
    <scope>NUCLEOTIDE SEQUENCE</scope>
    <source>
        <strain evidence="1">FP105234-sp</strain>
    </source>
</reference>
<feature type="non-terminal residue" evidence="1">
    <location>
        <position position="1"/>
    </location>
</feature>
<sequence length="307" mass="33837">RVPVSKPKLIHHNKSKYTRLLRTLRAAPHLALHIRSITIILGQSKSRTSEDLELLGLCSRVEGIFIIGGNARSASLPALVARLRSMRIRPIFLSVSGPSAVVNALLQIWPCARALEVHARFDITDAEPAAMRIHPAAEALSILGNTLYWAAPIGGLLTVRGLELQHIEWSNDVLCGHLLASGVLPRLRSLCITGSYATPVPRAVLEQLARVESLVLSALPQEAMPLPRALRHLGYHFYGLGEERIVGVRLLMDAARALSELRLVTATRRSSVEVLNEFEIGCRDAGVELVVYEEPRYFSRPGNVDWI</sequence>
<name>A0ACB8R1R4_9AGAM</name>
<dbReference type="EMBL" id="MU276745">
    <property type="protein sequence ID" value="KAI0037733.1"/>
    <property type="molecule type" value="Genomic_DNA"/>
</dbReference>